<name>A0A0A2KIE3_PENIT</name>
<dbReference type="HOGENOM" id="CLU_3351291_0_0_1"/>
<gene>
    <name evidence="1" type="ORF">PITC_094430</name>
</gene>
<dbReference type="EMBL" id="JQGA01001278">
    <property type="protein sequence ID" value="KGO67574.1"/>
    <property type="molecule type" value="Genomic_DNA"/>
</dbReference>
<protein>
    <submittedName>
        <fullName evidence="1">Uncharacterized protein</fullName>
    </submittedName>
</protein>
<dbReference type="Proteomes" id="UP000030104">
    <property type="component" value="Unassembled WGS sequence"/>
</dbReference>
<proteinExistence type="predicted"/>
<sequence length="37" mass="4208">MTLLYTFSFMVGERWGDIRSLRQNEIMAGGISHATFA</sequence>
<organism evidence="1 2">
    <name type="scientific">Penicillium italicum</name>
    <name type="common">Blue mold</name>
    <dbReference type="NCBI Taxonomy" id="40296"/>
    <lineage>
        <taxon>Eukaryota</taxon>
        <taxon>Fungi</taxon>
        <taxon>Dikarya</taxon>
        <taxon>Ascomycota</taxon>
        <taxon>Pezizomycotina</taxon>
        <taxon>Eurotiomycetes</taxon>
        <taxon>Eurotiomycetidae</taxon>
        <taxon>Eurotiales</taxon>
        <taxon>Aspergillaceae</taxon>
        <taxon>Penicillium</taxon>
    </lineage>
</organism>
<evidence type="ECO:0000313" key="1">
    <source>
        <dbReference type="EMBL" id="KGO67574.1"/>
    </source>
</evidence>
<evidence type="ECO:0000313" key="2">
    <source>
        <dbReference type="Proteomes" id="UP000030104"/>
    </source>
</evidence>
<accession>A0A0A2KIE3</accession>
<comment type="caution">
    <text evidence="1">The sequence shown here is derived from an EMBL/GenBank/DDBJ whole genome shotgun (WGS) entry which is preliminary data.</text>
</comment>
<reference evidence="1 2" key="1">
    <citation type="journal article" date="2015" name="Mol. Plant Microbe Interact.">
        <title>Genome, transcriptome, and functional analyses of Penicillium expansum provide new insights into secondary metabolism and pathogenicity.</title>
        <authorList>
            <person name="Ballester A.R."/>
            <person name="Marcet-Houben M."/>
            <person name="Levin E."/>
            <person name="Sela N."/>
            <person name="Selma-Lazaro C."/>
            <person name="Carmona L."/>
            <person name="Wisniewski M."/>
            <person name="Droby S."/>
            <person name="Gonzalez-Candelas L."/>
            <person name="Gabaldon T."/>
        </authorList>
    </citation>
    <scope>NUCLEOTIDE SEQUENCE [LARGE SCALE GENOMIC DNA]</scope>
    <source>
        <strain evidence="1 2">PHI-1</strain>
    </source>
</reference>
<keyword evidence="2" id="KW-1185">Reference proteome</keyword>
<dbReference type="AlphaFoldDB" id="A0A0A2KIE3"/>